<protein>
    <submittedName>
        <fullName evidence="5">Carbohydrate kinase</fullName>
        <ecNumber evidence="5">2.7.1.-</ecNumber>
    </submittedName>
</protein>
<keyword evidence="2 5" id="KW-0808">Transferase</keyword>
<dbReference type="Proteomes" id="UP001595616">
    <property type="component" value="Unassembled WGS sequence"/>
</dbReference>
<dbReference type="Pfam" id="PF00294">
    <property type="entry name" value="PfkB"/>
    <property type="match status" value="1"/>
</dbReference>
<feature type="domain" description="Carbohydrate kinase PfkB" evidence="4">
    <location>
        <begin position="20"/>
        <end position="281"/>
    </location>
</feature>
<dbReference type="Gene3D" id="3.40.1190.20">
    <property type="match status" value="1"/>
</dbReference>
<sequence length="294" mass="32657">MKQYKMICFGEVLWDMLPTGKMPGGAPMNVGFHLNKFDFQTSIISRIGTDDLGNEILSFMNKSGLNTEFVQRGQTHLTGVVKVNLDDSNEVSYKIVQPVAWDYIKVDPKVLDSVKKCDAFVFGTLAARSEETLHTLKEYLKIAPFKVLDVNLRPPYYNQETLSYLLDKADVVKMNHHELEEISAWYFEATSTNQRIEMLSKTFDIPTICVTLGADGALLFTKGKFTQCSGIPVEVVDTIGSGDSFLAALIKGLIQKQDETECLNFACATGAYVATQKGATPIISETQIKAWAKP</sequence>
<reference evidence="6" key="1">
    <citation type="journal article" date="2019" name="Int. J. Syst. Evol. Microbiol.">
        <title>The Global Catalogue of Microorganisms (GCM) 10K type strain sequencing project: providing services to taxonomists for standard genome sequencing and annotation.</title>
        <authorList>
            <consortium name="The Broad Institute Genomics Platform"/>
            <consortium name="The Broad Institute Genome Sequencing Center for Infectious Disease"/>
            <person name="Wu L."/>
            <person name="Ma J."/>
        </authorList>
    </citation>
    <scope>NUCLEOTIDE SEQUENCE [LARGE SCALE GENOMIC DNA]</scope>
    <source>
        <strain evidence="6">CECT 7956</strain>
    </source>
</reference>
<dbReference type="EC" id="2.7.1.-" evidence="5"/>
<evidence type="ECO:0000256" key="3">
    <source>
        <dbReference type="ARBA" id="ARBA00022777"/>
    </source>
</evidence>
<accession>A0ABV7YVC1</accession>
<dbReference type="InterPro" id="IPR029056">
    <property type="entry name" value="Ribokinase-like"/>
</dbReference>
<gene>
    <name evidence="5" type="ORF">ACFOOI_06050</name>
</gene>
<keyword evidence="6" id="KW-1185">Reference proteome</keyword>
<evidence type="ECO:0000259" key="4">
    <source>
        <dbReference type="Pfam" id="PF00294"/>
    </source>
</evidence>
<comment type="caution">
    <text evidence="5">The sequence shown here is derived from an EMBL/GenBank/DDBJ whole genome shotgun (WGS) entry which is preliminary data.</text>
</comment>
<keyword evidence="3 5" id="KW-0418">Kinase</keyword>
<dbReference type="SUPFAM" id="SSF53613">
    <property type="entry name" value="Ribokinase-like"/>
    <property type="match status" value="1"/>
</dbReference>
<evidence type="ECO:0000313" key="5">
    <source>
        <dbReference type="EMBL" id="MFC3810207.1"/>
    </source>
</evidence>
<dbReference type="InterPro" id="IPR002173">
    <property type="entry name" value="Carboh/pur_kinase_PfkB_CS"/>
</dbReference>
<comment type="similarity">
    <text evidence="1">Belongs to the carbohydrate kinase PfkB family.</text>
</comment>
<dbReference type="CDD" id="cd01167">
    <property type="entry name" value="bac_FRK"/>
    <property type="match status" value="1"/>
</dbReference>
<dbReference type="PANTHER" id="PTHR43085:SF57">
    <property type="entry name" value="CARBOHYDRATE KINASE PFKB DOMAIN-CONTAINING PROTEIN"/>
    <property type="match status" value="1"/>
</dbReference>
<proteinExistence type="inferred from homology"/>
<organism evidence="5 6">
    <name type="scientific">Lacihabitans lacunae</name>
    <dbReference type="NCBI Taxonomy" id="1028214"/>
    <lineage>
        <taxon>Bacteria</taxon>
        <taxon>Pseudomonadati</taxon>
        <taxon>Bacteroidota</taxon>
        <taxon>Cytophagia</taxon>
        <taxon>Cytophagales</taxon>
        <taxon>Leadbetterellaceae</taxon>
        <taxon>Lacihabitans</taxon>
    </lineage>
</organism>
<evidence type="ECO:0000313" key="6">
    <source>
        <dbReference type="Proteomes" id="UP001595616"/>
    </source>
</evidence>
<dbReference type="GO" id="GO:0016301">
    <property type="term" value="F:kinase activity"/>
    <property type="evidence" value="ECO:0007669"/>
    <property type="project" value="UniProtKB-KW"/>
</dbReference>
<evidence type="ECO:0000256" key="2">
    <source>
        <dbReference type="ARBA" id="ARBA00022679"/>
    </source>
</evidence>
<dbReference type="InterPro" id="IPR011611">
    <property type="entry name" value="PfkB_dom"/>
</dbReference>
<evidence type="ECO:0000256" key="1">
    <source>
        <dbReference type="ARBA" id="ARBA00010688"/>
    </source>
</evidence>
<dbReference type="EMBL" id="JBHRYQ010000001">
    <property type="protein sequence ID" value="MFC3810207.1"/>
    <property type="molecule type" value="Genomic_DNA"/>
</dbReference>
<dbReference type="PROSITE" id="PS00584">
    <property type="entry name" value="PFKB_KINASES_2"/>
    <property type="match status" value="1"/>
</dbReference>
<dbReference type="InterPro" id="IPR050306">
    <property type="entry name" value="PfkB_Carbo_kinase"/>
</dbReference>
<dbReference type="PANTHER" id="PTHR43085">
    <property type="entry name" value="HEXOKINASE FAMILY MEMBER"/>
    <property type="match status" value="1"/>
</dbReference>
<name>A0ABV7YVC1_9BACT</name>
<dbReference type="RefSeq" id="WP_379836136.1">
    <property type="nucleotide sequence ID" value="NZ_JBHRYQ010000001.1"/>
</dbReference>